<dbReference type="EMBL" id="ABCS01000031">
    <property type="protein sequence ID" value="EDM78424.1"/>
    <property type="molecule type" value="Genomic_DNA"/>
</dbReference>
<protein>
    <submittedName>
        <fullName evidence="2">Uncharacterized protein</fullName>
    </submittedName>
</protein>
<dbReference type="Proteomes" id="UP000005801">
    <property type="component" value="Unassembled WGS sequence"/>
</dbReference>
<accession>A6G6X1</accession>
<evidence type="ECO:0000313" key="3">
    <source>
        <dbReference type="Proteomes" id="UP000005801"/>
    </source>
</evidence>
<evidence type="ECO:0000256" key="1">
    <source>
        <dbReference type="SAM" id="Phobius"/>
    </source>
</evidence>
<name>A6G6X1_9BACT</name>
<feature type="transmembrane region" description="Helical" evidence="1">
    <location>
        <begin position="213"/>
        <end position="236"/>
    </location>
</feature>
<organism evidence="2 3">
    <name type="scientific">Plesiocystis pacifica SIR-1</name>
    <dbReference type="NCBI Taxonomy" id="391625"/>
    <lineage>
        <taxon>Bacteria</taxon>
        <taxon>Pseudomonadati</taxon>
        <taxon>Myxococcota</taxon>
        <taxon>Polyangia</taxon>
        <taxon>Nannocystales</taxon>
        <taxon>Nannocystaceae</taxon>
        <taxon>Plesiocystis</taxon>
    </lineage>
</organism>
<feature type="transmembrane region" description="Helical" evidence="1">
    <location>
        <begin position="21"/>
        <end position="42"/>
    </location>
</feature>
<reference evidence="2 3" key="1">
    <citation type="submission" date="2007-06" db="EMBL/GenBank/DDBJ databases">
        <authorList>
            <person name="Shimkets L."/>
            <person name="Ferriera S."/>
            <person name="Johnson J."/>
            <person name="Kravitz S."/>
            <person name="Beeson K."/>
            <person name="Sutton G."/>
            <person name="Rogers Y.-H."/>
            <person name="Friedman R."/>
            <person name="Frazier M."/>
            <person name="Venter J.C."/>
        </authorList>
    </citation>
    <scope>NUCLEOTIDE SEQUENCE [LARGE SCALE GENOMIC DNA]</scope>
    <source>
        <strain evidence="2 3">SIR-1</strain>
    </source>
</reference>
<gene>
    <name evidence="2" type="ORF">PPSIR1_06231</name>
</gene>
<keyword evidence="3" id="KW-1185">Reference proteome</keyword>
<keyword evidence="1" id="KW-0472">Membrane</keyword>
<comment type="caution">
    <text evidence="2">The sequence shown here is derived from an EMBL/GenBank/DDBJ whole genome shotgun (WGS) entry which is preliminary data.</text>
</comment>
<sequence>MDIAVHFGPIMQLSMASWRKHWFLGILVILLAVWGGLALAYLSGAEGVTVRARGGQSATLDFMRDQEEPVVLGLTDNVGLELADGGSEPGRVTGHIVSLESVPVPLCVCGESWSSMGYGDVGYRQGDWLFRAPKELMSRESLDSGSESWREAVLTLAYNPTTRERVLQTPDDTLEQQRSLLAEHGLDPSEAQRLDLDRLSDLKVVSMRSERCMIYFGAFVLSVSLWLLIGGPIALLQRRRRRARAGGA</sequence>
<dbReference type="AlphaFoldDB" id="A6G6X1"/>
<proteinExistence type="predicted"/>
<evidence type="ECO:0000313" key="2">
    <source>
        <dbReference type="EMBL" id="EDM78424.1"/>
    </source>
</evidence>
<keyword evidence="1" id="KW-1133">Transmembrane helix</keyword>
<keyword evidence="1" id="KW-0812">Transmembrane</keyword>